<feature type="domain" description="Glutathionylspermidine synthase pre-ATP-grasp-like" evidence="6">
    <location>
        <begin position="12"/>
        <end position="385"/>
    </location>
</feature>
<keyword evidence="5" id="KW-0460">Magnesium</keyword>
<sequence length="387" mass="44691">MQRVSINPRSDWQALANQLGFKFHTLYGEPYWDESAYYQFTLQQIESDIEDPTAELHSMCLELVNKVVNNEQLLQRLHIPELYWDYIRASWQAGDKHLYGRMDLAYDGSGPAKFYEYNADTPTSLYESAFWQWIWLEQTMEQSMIPVGCDQFNSIQERLIERLAILDIPQPLYFACCKGTEEDRGTVQYFEDCALQAGLATKFIYVEDIGISPDGEFTDLEDYTIPALFKLYPWEWLMEEEFGPAIPSSGTHFLEPPWKAVLSNKGILPLLWEMYPNHPNLLPAYFEDEINQNNRFTKGFVRKPLLSREGSNITIQDHQGIQHVVEGPYDDSGYIIQAFHPLPAFSGNYTLVGSWVIADEPAGIGIREDRQVITKDSSRFLPHVIID</sequence>
<keyword evidence="2" id="KW-0479">Metal-binding</keyword>
<dbReference type="Pfam" id="PF03738">
    <property type="entry name" value="GSP_synth"/>
    <property type="match status" value="1"/>
</dbReference>
<name>A0A853I2S6_9GAMM</name>
<evidence type="ECO:0000313" key="8">
    <source>
        <dbReference type="Proteomes" id="UP000569732"/>
    </source>
</evidence>
<evidence type="ECO:0000259" key="6">
    <source>
        <dbReference type="Pfam" id="PF03738"/>
    </source>
</evidence>
<dbReference type="InterPro" id="IPR005494">
    <property type="entry name" value="GSPS_pre-ATP-grasp-like_dom"/>
</dbReference>
<keyword evidence="1" id="KW-0436">Ligase</keyword>
<dbReference type="GO" id="GO:0016874">
    <property type="term" value="F:ligase activity"/>
    <property type="evidence" value="ECO:0007669"/>
    <property type="project" value="UniProtKB-KW"/>
</dbReference>
<gene>
    <name evidence="7" type="ORF">H0A36_07180</name>
</gene>
<dbReference type="GO" id="GO:0046872">
    <property type="term" value="F:metal ion binding"/>
    <property type="evidence" value="ECO:0007669"/>
    <property type="project" value="UniProtKB-KW"/>
</dbReference>
<dbReference type="Proteomes" id="UP000569732">
    <property type="component" value="Unassembled WGS sequence"/>
</dbReference>
<keyword evidence="3" id="KW-0547">Nucleotide-binding</keyword>
<keyword evidence="8" id="KW-1185">Reference proteome</keyword>
<dbReference type="SUPFAM" id="SSF52440">
    <property type="entry name" value="PreATP-grasp domain"/>
    <property type="match status" value="1"/>
</dbReference>
<reference evidence="7 8" key="1">
    <citation type="submission" date="2020-07" db="EMBL/GenBank/DDBJ databases">
        <title>Endozoicomonas sp. nov., isolated from sediment.</title>
        <authorList>
            <person name="Gu T."/>
        </authorList>
    </citation>
    <scope>NUCLEOTIDE SEQUENCE [LARGE SCALE GENOMIC DNA]</scope>
    <source>
        <strain evidence="7 8">SM1973</strain>
    </source>
</reference>
<dbReference type="EMBL" id="JACCKB010000007">
    <property type="protein sequence ID" value="NYZ65792.1"/>
    <property type="molecule type" value="Genomic_DNA"/>
</dbReference>
<dbReference type="AlphaFoldDB" id="A0A853I2S6"/>
<evidence type="ECO:0000256" key="3">
    <source>
        <dbReference type="ARBA" id="ARBA00022741"/>
    </source>
</evidence>
<comment type="caution">
    <text evidence="7">The sequence shown here is derived from an EMBL/GenBank/DDBJ whole genome shotgun (WGS) entry which is preliminary data.</text>
</comment>
<evidence type="ECO:0000256" key="2">
    <source>
        <dbReference type="ARBA" id="ARBA00022723"/>
    </source>
</evidence>
<proteinExistence type="predicted"/>
<dbReference type="GO" id="GO:0005524">
    <property type="term" value="F:ATP binding"/>
    <property type="evidence" value="ECO:0007669"/>
    <property type="project" value="UniProtKB-KW"/>
</dbReference>
<accession>A0A853I2S6</accession>
<protein>
    <submittedName>
        <fullName evidence="7">Glutathionylspermidine synthase family protein</fullName>
    </submittedName>
</protein>
<dbReference type="InterPro" id="IPR016185">
    <property type="entry name" value="PreATP-grasp_dom_sf"/>
</dbReference>
<dbReference type="RefSeq" id="WP_180567815.1">
    <property type="nucleotide sequence ID" value="NZ_JACCKB010000007.1"/>
</dbReference>
<dbReference type="SUPFAM" id="SSF56059">
    <property type="entry name" value="Glutathione synthetase ATP-binding domain-like"/>
    <property type="match status" value="1"/>
</dbReference>
<evidence type="ECO:0000256" key="4">
    <source>
        <dbReference type="ARBA" id="ARBA00022840"/>
    </source>
</evidence>
<keyword evidence="4" id="KW-0067">ATP-binding</keyword>
<evidence type="ECO:0000256" key="5">
    <source>
        <dbReference type="ARBA" id="ARBA00022842"/>
    </source>
</evidence>
<evidence type="ECO:0000313" key="7">
    <source>
        <dbReference type="EMBL" id="NYZ65792.1"/>
    </source>
</evidence>
<evidence type="ECO:0000256" key="1">
    <source>
        <dbReference type="ARBA" id="ARBA00022598"/>
    </source>
</evidence>
<dbReference type="Gene3D" id="3.30.1490.330">
    <property type="match status" value="1"/>
</dbReference>
<organism evidence="7 8">
    <name type="scientific">Spartinivicinus marinus</name>
    <dbReference type="NCBI Taxonomy" id="2994442"/>
    <lineage>
        <taxon>Bacteria</taxon>
        <taxon>Pseudomonadati</taxon>
        <taxon>Pseudomonadota</taxon>
        <taxon>Gammaproteobacteria</taxon>
        <taxon>Oceanospirillales</taxon>
        <taxon>Zooshikellaceae</taxon>
        <taxon>Spartinivicinus</taxon>
    </lineage>
</organism>